<dbReference type="Pfam" id="PF13857">
    <property type="entry name" value="Ank_5"/>
    <property type="match status" value="1"/>
</dbReference>
<dbReference type="SUPFAM" id="SSF48403">
    <property type="entry name" value="Ankyrin repeat"/>
    <property type="match status" value="1"/>
</dbReference>
<dbReference type="RefSeq" id="WP_379481795.1">
    <property type="nucleotide sequence ID" value="NZ_JBHLTL010000006.1"/>
</dbReference>
<feature type="repeat" description="ANK" evidence="3">
    <location>
        <begin position="60"/>
        <end position="92"/>
    </location>
</feature>
<feature type="chain" id="PRO_5046437551" evidence="4">
    <location>
        <begin position="22"/>
        <end position="200"/>
    </location>
</feature>
<dbReference type="EMBL" id="JBHLTL010000006">
    <property type="protein sequence ID" value="MFC0590355.1"/>
    <property type="molecule type" value="Genomic_DNA"/>
</dbReference>
<feature type="signal peptide" evidence="4">
    <location>
        <begin position="1"/>
        <end position="21"/>
    </location>
</feature>
<dbReference type="Proteomes" id="UP001589943">
    <property type="component" value="Unassembled WGS sequence"/>
</dbReference>
<dbReference type="PANTHER" id="PTHR24171">
    <property type="entry name" value="ANKYRIN REPEAT DOMAIN-CONTAINING PROTEIN 39-RELATED"/>
    <property type="match status" value="1"/>
</dbReference>
<gene>
    <name evidence="5" type="ORF">ACFFF7_13110</name>
</gene>
<dbReference type="Gene3D" id="1.25.40.20">
    <property type="entry name" value="Ankyrin repeat-containing domain"/>
    <property type="match status" value="1"/>
</dbReference>
<keyword evidence="6" id="KW-1185">Reference proteome</keyword>
<dbReference type="InterPro" id="IPR036770">
    <property type="entry name" value="Ankyrin_rpt-contain_sf"/>
</dbReference>
<keyword evidence="1" id="KW-0677">Repeat</keyword>
<keyword evidence="2 3" id="KW-0040">ANK repeat</keyword>
<evidence type="ECO:0000256" key="3">
    <source>
        <dbReference type="PROSITE-ProRule" id="PRU00023"/>
    </source>
</evidence>
<organism evidence="5 6">
    <name type="scientific">Novosphingobium aquiterrae</name>
    <dbReference type="NCBI Taxonomy" id="624388"/>
    <lineage>
        <taxon>Bacteria</taxon>
        <taxon>Pseudomonadati</taxon>
        <taxon>Pseudomonadota</taxon>
        <taxon>Alphaproteobacteria</taxon>
        <taxon>Sphingomonadales</taxon>
        <taxon>Sphingomonadaceae</taxon>
        <taxon>Novosphingobium</taxon>
    </lineage>
</organism>
<proteinExistence type="predicted"/>
<dbReference type="Pfam" id="PF00023">
    <property type="entry name" value="Ank"/>
    <property type="match status" value="1"/>
</dbReference>
<protein>
    <submittedName>
        <fullName evidence="5">Ankyrin repeat domain-containing protein</fullName>
    </submittedName>
</protein>
<reference evidence="5 6" key="1">
    <citation type="submission" date="2024-09" db="EMBL/GenBank/DDBJ databases">
        <authorList>
            <person name="Sun Q."/>
            <person name="Mori K."/>
        </authorList>
    </citation>
    <scope>NUCLEOTIDE SEQUENCE [LARGE SCALE GENOMIC DNA]</scope>
    <source>
        <strain evidence="5 6">NCAIM B.02537</strain>
    </source>
</reference>
<accession>A0ABV6PKK8</accession>
<feature type="repeat" description="ANK" evidence="3">
    <location>
        <begin position="126"/>
        <end position="158"/>
    </location>
</feature>
<feature type="repeat" description="ANK" evidence="3">
    <location>
        <begin position="93"/>
        <end position="125"/>
    </location>
</feature>
<keyword evidence="4" id="KW-0732">Signal</keyword>
<dbReference type="InterPro" id="IPR002110">
    <property type="entry name" value="Ankyrin_rpt"/>
</dbReference>
<dbReference type="SMART" id="SM00248">
    <property type="entry name" value="ANK"/>
    <property type="match status" value="3"/>
</dbReference>
<dbReference type="PROSITE" id="PS50297">
    <property type="entry name" value="ANK_REP_REGION"/>
    <property type="match status" value="3"/>
</dbReference>
<name>A0ABV6PKK8_9SPHN</name>
<evidence type="ECO:0000256" key="1">
    <source>
        <dbReference type="ARBA" id="ARBA00022737"/>
    </source>
</evidence>
<evidence type="ECO:0000256" key="4">
    <source>
        <dbReference type="SAM" id="SignalP"/>
    </source>
</evidence>
<sequence length="200" mass="21203">MNRVAAPLVAASLIWAAPAAAQFSDSYKFLESVRKKEGQQVTDALDKGNPNLINTRDITSGETALHIVTGRRDLSWMQFMIAKGANVNARDGKGQTPLVVASNFNFVEGVELLVSHGARVDESNNAGETPLINAVHNRNIALVRVLIKAGASATRADNSGRTALDYAAVDGKGGTIWTELEAARKAKTAVGAKPTYGPSF</sequence>
<evidence type="ECO:0000313" key="6">
    <source>
        <dbReference type="Proteomes" id="UP001589943"/>
    </source>
</evidence>
<evidence type="ECO:0000256" key="2">
    <source>
        <dbReference type="ARBA" id="ARBA00023043"/>
    </source>
</evidence>
<evidence type="ECO:0000313" key="5">
    <source>
        <dbReference type="EMBL" id="MFC0590355.1"/>
    </source>
</evidence>
<comment type="caution">
    <text evidence="5">The sequence shown here is derived from an EMBL/GenBank/DDBJ whole genome shotgun (WGS) entry which is preliminary data.</text>
</comment>
<dbReference type="PROSITE" id="PS50088">
    <property type="entry name" value="ANK_REPEAT"/>
    <property type="match status" value="3"/>
</dbReference>